<accession>A0AAW0MIG6</accession>
<evidence type="ECO:0000313" key="3">
    <source>
        <dbReference type="Proteomes" id="UP001460270"/>
    </source>
</evidence>
<gene>
    <name evidence="2" type="ORF">WMY93_032926</name>
</gene>
<organism evidence="2 3">
    <name type="scientific">Mugilogobius chulae</name>
    <name type="common">yellowstripe goby</name>
    <dbReference type="NCBI Taxonomy" id="88201"/>
    <lineage>
        <taxon>Eukaryota</taxon>
        <taxon>Metazoa</taxon>
        <taxon>Chordata</taxon>
        <taxon>Craniata</taxon>
        <taxon>Vertebrata</taxon>
        <taxon>Euteleostomi</taxon>
        <taxon>Actinopterygii</taxon>
        <taxon>Neopterygii</taxon>
        <taxon>Teleostei</taxon>
        <taxon>Neoteleostei</taxon>
        <taxon>Acanthomorphata</taxon>
        <taxon>Gobiaria</taxon>
        <taxon>Gobiiformes</taxon>
        <taxon>Gobioidei</taxon>
        <taxon>Gobiidae</taxon>
        <taxon>Gobionellinae</taxon>
        <taxon>Mugilogobius</taxon>
    </lineage>
</organism>
<feature type="compositionally biased region" description="Basic and acidic residues" evidence="1">
    <location>
        <begin position="85"/>
        <end position="103"/>
    </location>
</feature>
<keyword evidence="3" id="KW-1185">Reference proteome</keyword>
<feature type="compositionally biased region" description="Basic and acidic residues" evidence="1">
    <location>
        <begin position="1"/>
        <end position="19"/>
    </location>
</feature>
<name>A0AAW0MIG6_9GOBI</name>
<sequence>MEQRAGGKRRNGESEREWRCGGADGTESWREEEERREREGVEMWRRVLKELQFLEGFVGETKEKGVAVVNPGSNEAVNKDGSGVRSERRVEDGSGVRSERRTEQYCGGESKQSG</sequence>
<evidence type="ECO:0000256" key="1">
    <source>
        <dbReference type="SAM" id="MobiDB-lite"/>
    </source>
</evidence>
<protein>
    <submittedName>
        <fullName evidence="2">Uncharacterized protein</fullName>
    </submittedName>
</protein>
<evidence type="ECO:0000313" key="2">
    <source>
        <dbReference type="EMBL" id="KAK7880438.1"/>
    </source>
</evidence>
<feature type="region of interest" description="Disordered" evidence="1">
    <location>
        <begin position="69"/>
        <end position="114"/>
    </location>
</feature>
<dbReference type="AlphaFoldDB" id="A0AAW0MIG6"/>
<reference evidence="3" key="1">
    <citation type="submission" date="2024-04" db="EMBL/GenBank/DDBJ databases">
        <title>Salinicola lusitanus LLJ914,a marine bacterium isolated from the Okinawa Trough.</title>
        <authorList>
            <person name="Li J."/>
        </authorList>
    </citation>
    <scope>NUCLEOTIDE SEQUENCE [LARGE SCALE GENOMIC DNA]</scope>
</reference>
<dbReference type="EMBL" id="JBBPFD010000097">
    <property type="protein sequence ID" value="KAK7880438.1"/>
    <property type="molecule type" value="Genomic_DNA"/>
</dbReference>
<proteinExistence type="predicted"/>
<feature type="compositionally biased region" description="Basic and acidic residues" evidence="1">
    <location>
        <begin position="27"/>
        <end position="40"/>
    </location>
</feature>
<dbReference type="Proteomes" id="UP001460270">
    <property type="component" value="Unassembled WGS sequence"/>
</dbReference>
<feature type="region of interest" description="Disordered" evidence="1">
    <location>
        <begin position="1"/>
        <end position="40"/>
    </location>
</feature>
<comment type="caution">
    <text evidence="2">The sequence shown here is derived from an EMBL/GenBank/DDBJ whole genome shotgun (WGS) entry which is preliminary data.</text>
</comment>